<keyword evidence="10 18" id="KW-0067">ATP-binding</keyword>
<dbReference type="GO" id="GO:0016020">
    <property type="term" value="C:membrane"/>
    <property type="evidence" value="ECO:0007669"/>
    <property type="project" value="UniProtKB-SubCell"/>
</dbReference>
<dbReference type="SUPFAM" id="SSF56112">
    <property type="entry name" value="Protein kinase-like (PK-like)"/>
    <property type="match status" value="1"/>
</dbReference>
<evidence type="ECO:0000256" key="16">
    <source>
        <dbReference type="ARBA" id="ARBA00047899"/>
    </source>
</evidence>
<keyword evidence="6 19" id="KW-0812">Transmembrane</keyword>
<feature type="chain" id="PRO_5041702793" description="non-specific serine/threonine protein kinase" evidence="20">
    <location>
        <begin position="23"/>
        <end position="578"/>
    </location>
</feature>
<evidence type="ECO:0000256" key="18">
    <source>
        <dbReference type="PROSITE-ProRule" id="PRU10141"/>
    </source>
</evidence>
<comment type="subcellular location">
    <subcellularLocation>
        <location evidence="1">Membrane</location>
        <topology evidence="1">Single-pass type I membrane protein</topology>
    </subcellularLocation>
</comment>
<comment type="caution">
    <text evidence="22">The sequence shown here is derived from an EMBL/GenBank/DDBJ whole genome shotgun (WGS) entry which is preliminary data.</text>
</comment>
<keyword evidence="7 20" id="KW-0732">Signal</keyword>
<evidence type="ECO:0000256" key="13">
    <source>
        <dbReference type="ARBA" id="ARBA00023157"/>
    </source>
</evidence>
<dbReference type="EC" id="2.7.11.1" evidence="2"/>
<keyword evidence="9" id="KW-0418">Kinase</keyword>
<evidence type="ECO:0000256" key="10">
    <source>
        <dbReference type="ARBA" id="ARBA00022840"/>
    </source>
</evidence>
<evidence type="ECO:0000256" key="7">
    <source>
        <dbReference type="ARBA" id="ARBA00022729"/>
    </source>
</evidence>
<keyword evidence="12 19" id="KW-0472">Membrane</keyword>
<keyword evidence="8 18" id="KW-0547">Nucleotide-binding</keyword>
<keyword evidence="11 19" id="KW-1133">Transmembrane helix</keyword>
<proteinExistence type="predicted"/>
<feature type="domain" description="Protein kinase" evidence="21">
    <location>
        <begin position="471"/>
        <end position="578"/>
    </location>
</feature>
<keyword evidence="5" id="KW-0808">Transferase</keyword>
<dbReference type="Gene3D" id="3.30.200.20">
    <property type="entry name" value="Phosphorylase Kinase, domain 1"/>
    <property type="match status" value="1"/>
</dbReference>
<evidence type="ECO:0000259" key="21">
    <source>
        <dbReference type="PROSITE" id="PS50011"/>
    </source>
</evidence>
<evidence type="ECO:0000256" key="9">
    <source>
        <dbReference type="ARBA" id="ARBA00022777"/>
    </source>
</evidence>
<evidence type="ECO:0000256" key="20">
    <source>
        <dbReference type="SAM" id="SignalP"/>
    </source>
</evidence>
<evidence type="ECO:0000256" key="14">
    <source>
        <dbReference type="ARBA" id="ARBA00023170"/>
    </source>
</evidence>
<keyword evidence="23" id="KW-1185">Reference proteome</keyword>
<dbReference type="InterPro" id="IPR051343">
    <property type="entry name" value="G-type_lectin_kinases/EP1-like"/>
</dbReference>
<accession>A0AA87ZFK3</accession>
<dbReference type="GO" id="GO:0005524">
    <property type="term" value="F:ATP binding"/>
    <property type="evidence" value="ECO:0007669"/>
    <property type="project" value="UniProtKB-UniRule"/>
</dbReference>
<keyword evidence="15" id="KW-0325">Glycoprotein</keyword>
<dbReference type="Gene3D" id="2.90.10.10">
    <property type="entry name" value="Bulb-type lectin domain"/>
    <property type="match status" value="1"/>
</dbReference>
<gene>
    <name evidence="22" type="ORF">TIFTF001_001355</name>
</gene>
<evidence type="ECO:0000256" key="6">
    <source>
        <dbReference type="ARBA" id="ARBA00022692"/>
    </source>
</evidence>
<evidence type="ECO:0000256" key="17">
    <source>
        <dbReference type="ARBA" id="ARBA00048679"/>
    </source>
</evidence>
<name>A0AA87ZFK3_FICCA</name>
<dbReference type="InterPro" id="IPR001245">
    <property type="entry name" value="Ser-Thr/Tyr_kinase_cat_dom"/>
</dbReference>
<keyword evidence="3" id="KW-0723">Serine/threonine-protein kinase</keyword>
<dbReference type="PROSITE" id="PS50011">
    <property type="entry name" value="PROTEIN_KINASE_DOM"/>
    <property type="match status" value="1"/>
</dbReference>
<evidence type="ECO:0000256" key="12">
    <source>
        <dbReference type="ARBA" id="ARBA00023136"/>
    </source>
</evidence>
<dbReference type="InterPro" id="IPR000719">
    <property type="entry name" value="Prot_kinase_dom"/>
</dbReference>
<dbReference type="AlphaFoldDB" id="A0AA87ZFK3"/>
<comment type="catalytic activity">
    <reaction evidence="16">
        <text>L-threonyl-[protein] + ATP = O-phospho-L-threonyl-[protein] + ADP + H(+)</text>
        <dbReference type="Rhea" id="RHEA:46608"/>
        <dbReference type="Rhea" id="RHEA-COMP:11060"/>
        <dbReference type="Rhea" id="RHEA-COMP:11605"/>
        <dbReference type="ChEBI" id="CHEBI:15378"/>
        <dbReference type="ChEBI" id="CHEBI:30013"/>
        <dbReference type="ChEBI" id="CHEBI:30616"/>
        <dbReference type="ChEBI" id="CHEBI:61977"/>
        <dbReference type="ChEBI" id="CHEBI:456216"/>
        <dbReference type="EC" id="2.7.11.1"/>
    </reaction>
</comment>
<dbReference type="EMBL" id="BTGU01000001">
    <property type="protein sequence ID" value="GMN26596.1"/>
    <property type="molecule type" value="Genomic_DNA"/>
</dbReference>
<evidence type="ECO:0000313" key="22">
    <source>
        <dbReference type="EMBL" id="GMN26596.1"/>
    </source>
</evidence>
<feature type="binding site" evidence="18">
    <location>
        <position position="499"/>
    </location>
    <ligand>
        <name>ATP</name>
        <dbReference type="ChEBI" id="CHEBI:30616"/>
    </ligand>
</feature>
<evidence type="ECO:0000256" key="11">
    <source>
        <dbReference type="ARBA" id="ARBA00022989"/>
    </source>
</evidence>
<dbReference type="InterPro" id="IPR017441">
    <property type="entry name" value="Protein_kinase_ATP_BS"/>
</dbReference>
<keyword evidence="13" id="KW-1015">Disulfide bond</keyword>
<evidence type="ECO:0000256" key="19">
    <source>
        <dbReference type="SAM" id="Phobius"/>
    </source>
</evidence>
<dbReference type="InterPro" id="IPR011009">
    <property type="entry name" value="Kinase-like_dom_sf"/>
</dbReference>
<comment type="catalytic activity">
    <reaction evidence="17">
        <text>L-seryl-[protein] + ATP = O-phospho-L-seryl-[protein] + ADP + H(+)</text>
        <dbReference type="Rhea" id="RHEA:17989"/>
        <dbReference type="Rhea" id="RHEA-COMP:9863"/>
        <dbReference type="Rhea" id="RHEA-COMP:11604"/>
        <dbReference type="ChEBI" id="CHEBI:15378"/>
        <dbReference type="ChEBI" id="CHEBI:29999"/>
        <dbReference type="ChEBI" id="CHEBI:30616"/>
        <dbReference type="ChEBI" id="CHEBI:83421"/>
        <dbReference type="ChEBI" id="CHEBI:456216"/>
        <dbReference type="EC" id="2.7.11.1"/>
    </reaction>
</comment>
<evidence type="ECO:0000256" key="15">
    <source>
        <dbReference type="ARBA" id="ARBA00023180"/>
    </source>
</evidence>
<evidence type="ECO:0000256" key="4">
    <source>
        <dbReference type="ARBA" id="ARBA00022536"/>
    </source>
</evidence>
<evidence type="ECO:0000256" key="1">
    <source>
        <dbReference type="ARBA" id="ARBA00004479"/>
    </source>
</evidence>
<dbReference type="Pfam" id="PF07714">
    <property type="entry name" value="PK_Tyr_Ser-Thr"/>
    <property type="match status" value="1"/>
</dbReference>
<organism evidence="22 23">
    <name type="scientific">Ficus carica</name>
    <name type="common">Common fig</name>
    <dbReference type="NCBI Taxonomy" id="3494"/>
    <lineage>
        <taxon>Eukaryota</taxon>
        <taxon>Viridiplantae</taxon>
        <taxon>Streptophyta</taxon>
        <taxon>Embryophyta</taxon>
        <taxon>Tracheophyta</taxon>
        <taxon>Spermatophyta</taxon>
        <taxon>Magnoliopsida</taxon>
        <taxon>eudicotyledons</taxon>
        <taxon>Gunneridae</taxon>
        <taxon>Pentapetalae</taxon>
        <taxon>rosids</taxon>
        <taxon>fabids</taxon>
        <taxon>Rosales</taxon>
        <taxon>Moraceae</taxon>
        <taxon>Ficeae</taxon>
        <taxon>Ficus</taxon>
    </lineage>
</organism>
<dbReference type="GO" id="GO:0004674">
    <property type="term" value="F:protein serine/threonine kinase activity"/>
    <property type="evidence" value="ECO:0007669"/>
    <property type="project" value="UniProtKB-KW"/>
</dbReference>
<dbReference type="FunFam" id="3.30.200.20:FF:000059">
    <property type="entry name" value="S-receptor-like serine/threonine-protein kinase"/>
    <property type="match status" value="1"/>
</dbReference>
<evidence type="ECO:0000256" key="2">
    <source>
        <dbReference type="ARBA" id="ARBA00012513"/>
    </source>
</evidence>
<feature type="signal peptide" evidence="20">
    <location>
        <begin position="1"/>
        <end position="22"/>
    </location>
</feature>
<feature type="transmembrane region" description="Helical" evidence="19">
    <location>
        <begin position="423"/>
        <end position="447"/>
    </location>
</feature>
<keyword evidence="14" id="KW-0675">Receptor</keyword>
<sequence>MKTSQRALVVFFAVILIHTSLCSSLWPHEEEQVHAWERNQPRRLLVSVSSFAASPKKLISKTLEDAQRSIETSLRKAPRSKSNPIQNKTSLYGVIYIKRLIIVGLGINSWLNRLKLFGTDRMPFNQRDLFLLCIWYAKIPDKTNVWYANGDHPAPKDSKVNLTADRGTLSSRQSEINYSIGRFQPRLEQDGNLVLNTINLPTDYANEPYYQKEGIQLVFNESGHMYAVRENGERFNLTDETMVSVKDYYLRAILSFDGVFTQYNHPKSIGVCGYNSICFLREDKRPRCECPRGYSMLDPNDAYGSCKPDFIQGCKEDELSSEKDLYDVVKVMNTGWPTSDYMKLKPSTEEMCKQSCLQDCFCAIAILREETCWKKKLPLSNGRVDDSRPSVSFIKIRKDNLSTTPISIVKKKDQDTLILEGSILLSSSVFVNLLLIGAICLGFFLIYKKDKRLPREVTYWFTYKELNEATDGFREELGRGTFGTVYKGELQQGFVAVKKLRSRVVQDGEREFKTEVKAIGQTHHKNLVRLIGYCDENQHRLLVYEFVSNGTLAAFIFGGLKPSWKQRIEIAMGIARDS</sequence>
<dbReference type="PANTHER" id="PTHR47976">
    <property type="entry name" value="G-TYPE LECTIN S-RECEPTOR-LIKE SERINE/THREONINE-PROTEIN KINASE SD2-5"/>
    <property type="match status" value="1"/>
</dbReference>
<evidence type="ECO:0000313" key="23">
    <source>
        <dbReference type="Proteomes" id="UP001187192"/>
    </source>
</evidence>
<dbReference type="Proteomes" id="UP001187192">
    <property type="component" value="Unassembled WGS sequence"/>
</dbReference>
<keyword evidence="4" id="KW-0245">EGF-like domain</keyword>
<dbReference type="PROSITE" id="PS00107">
    <property type="entry name" value="PROTEIN_KINASE_ATP"/>
    <property type="match status" value="1"/>
</dbReference>
<evidence type="ECO:0000256" key="3">
    <source>
        <dbReference type="ARBA" id="ARBA00022527"/>
    </source>
</evidence>
<evidence type="ECO:0000256" key="8">
    <source>
        <dbReference type="ARBA" id="ARBA00022741"/>
    </source>
</evidence>
<protein>
    <recommendedName>
        <fullName evidence="2">non-specific serine/threonine protein kinase</fullName>
        <ecNumber evidence="2">2.7.11.1</ecNumber>
    </recommendedName>
</protein>
<evidence type="ECO:0000256" key="5">
    <source>
        <dbReference type="ARBA" id="ARBA00022679"/>
    </source>
</evidence>
<dbReference type="InterPro" id="IPR036426">
    <property type="entry name" value="Bulb-type_lectin_dom_sf"/>
</dbReference>
<reference evidence="22" key="1">
    <citation type="submission" date="2023-07" db="EMBL/GenBank/DDBJ databases">
        <title>draft genome sequence of fig (Ficus carica).</title>
        <authorList>
            <person name="Takahashi T."/>
            <person name="Nishimura K."/>
        </authorList>
    </citation>
    <scope>NUCLEOTIDE SEQUENCE</scope>
</reference>
<dbReference type="PANTHER" id="PTHR47976:SF15">
    <property type="entry name" value="G-TYPE LECTIN S-RECEPTOR-LIKE SERINE_THREONINE-PROTEIN KINASE RLK1"/>
    <property type="match status" value="1"/>
</dbReference>